<protein>
    <recommendedName>
        <fullName evidence="5">V-SNARE coiled-coil homology domain-containing protein</fullName>
    </recommendedName>
</protein>
<dbReference type="CDD" id="cd15873">
    <property type="entry name" value="R-SNARE_STXBP5_6"/>
    <property type="match status" value="1"/>
</dbReference>
<keyword evidence="3" id="KW-0175">Coiled coil</keyword>
<feature type="domain" description="V-SNARE coiled-coil homology" evidence="5">
    <location>
        <begin position="258"/>
        <end position="322"/>
    </location>
</feature>
<gene>
    <name evidence="6" type="ORF">K7432_012725</name>
</gene>
<feature type="region of interest" description="Disordered" evidence="4">
    <location>
        <begin position="248"/>
        <end position="268"/>
    </location>
</feature>
<dbReference type="Proteomes" id="UP001479436">
    <property type="component" value="Unassembled WGS sequence"/>
</dbReference>
<dbReference type="PANTHER" id="PTHR10241:SF25">
    <property type="entry name" value="TOMOSYN, ISOFORM C"/>
    <property type="match status" value="1"/>
</dbReference>
<reference evidence="6 7" key="1">
    <citation type="submission" date="2023-04" db="EMBL/GenBank/DDBJ databases">
        <title>Genome of Basidiobolus ranarum AG-B5.</title>
        <authorList>
            <person name="Stajich J.E."/>
            <person name="Carter-House D."/>
            <person name="Gryganskyi A."/>
        </authorList>
    </citation>
    <scope>NUCLEOTIDE SEQUENCE [LARGE SCALE GENOMIC DNA]</scope>
    <source>
        <strain evidence="6 7">AG-B5</strain>
    </source>
</reference>
<evidence type="ECO:0000256" key="2">
    <source>
        <dbReference type="ARBA" id="ARBA00022490"/>
    </source>
</evidence>
<evidence type="ECO:0000256" key="1">
    <source>
        <dbReference type="ARBA" id="ARBA00004496"/>
    </source>
</evidence>
<comment type="subcellular location">
    <subcellularLocation>
        <location evidence="1">Cytoplasm</location>
    </subcellularLocation>
</comment>
<dbReference type="SUPFAM" id="SSF58038">
    <property type="entry name" value="SNARE fusion complex"/>
    <property type="match status" value="1"/>
</dbReference>
<evidence type="ECO:0000256" key="4">
    <source>
        <dbReference type="SAM" id="MobiDB-lite"/>
    </source>
</evidence>
<dbReference type="Gene3D" id="1.20.5.110">
    <property type="match status" value="1"/>
</dbReference>
<evidence type="ECO:0000313" key="6">
    <source>
        <dbReference type="EMBL" id="KAK9695920.1"/>
    </source>
</evidence>
<dbReference type="EMBL" id="JASJQH010008020">
    <property type="protein sequence ID" value="KAK9695920.1"/>
    <property type="molecule type" value="Genomic_DNA"/>
</dbReference>
<accession>A0ABR2VSP9</accession>
<sequence>MSIKLVTGSFRGVFRVFNVYLNGGIYAVSEDAVFRTKDKSPAIYVNVVNMKGLPQRPCKYKSSEASIVDSENDHVDSPKPKPKTESHYFICCSEESIRIHFNCSATKLHKCMIRKEDGKIVKASISRYQDQSCFVALTNVGLIKIFSLPKLAHIIDIPITNYIPERLKDSIITDDGRVLVSAAQYQYREYTFFKENSFVSLIPKVYRIYNKAKRVPEKPILNSTWWFGGGEAASSHDINELLGKGFTDRKAKQREQPESSRAQDEAQSTASVLADAGRMLNERGEKLNRLQDTVANMEASSAGFLDDIREYNKRMAAKKWYQL</sequence>
<dbReference type="Pfam" id="PF08596">
    <property type="entry name" value="Lgl_C"/>
    <property type="match status" value="1"/>
</dbReference>
<keyword evidence="2" id="KW-0963">Cytoplasm</keyword>
<dbReference type="PANTHER" id="PTHR10241">
    <property type="entry name" value="LETHAL 2 GIANT LARVAE PROTEIN"/>
    <property type="match status" value="1"/>
</dbReference>
<evidence type="ECO:0000259" key="5">
    <source>
        <dbReference type="PROSITE" id="PS50892"/>
    </source>
</evidence>
<comment type="caution">
    <text evidence="6">The sequence shown here is derived from an EMBL/GenBank/DDBJ whole genome shotgun (WGS) entry which is preliminary data.</text>
</comment>
<feature type="compositionally biased region" description="Basic and acidic residues" evidence="4">
    <location>
        <begin position="248"/>
        <end position="264"/>
    </location>
</feature>
<organism evidence="6 7">
    <name type="scientific">Basidiobolus ranarum</name>
    <dbReference type="NCBI Taxonomy" id="34480"/>
    <lineage>
        <taxon>Eukaryota</taxon>
        <taxon>Fungi</taxon>
        <taxon>Fungi incertae sedis</taxon>
        <taxon>Zoopagomycota</taxon>
        <taxon>Entomophthoromycotina</taxon>
        <taxon>Basidiobolomycetes</taxon>
        <taxon>Basidiobolales</taxon>
        <taxon>Basidiobolaceae</taxon>
        <taxon>Basidiobolus</taxon>
    </lineage>
</organism>
<evidence type="ECO:0000256" key="3">
    <source>
        <dbReference type="PROSITE-ProRule" id="PRU00290"/>
    </source>
</evidence>
<name>A0ABR2VSP9_9FUNG</name>
<dbReference type="InterPro" id="IPR013905">
    <property type="entry name" value="Lgl_C_dom"/>
</dbReference>
<dbReference type="PROSITE" id="PS50892">
    <property type="entry name" value="V_SNARE"/>
    <property type="match status" value="1"/>
</dbReference>
<keyword evidence="7" id="KW-1185">Reference proteome</keyword>
<dbReference type="InterPro" id="IPR042855">
    <property type="entry name" value="V_SNARE_CC"/>
</dbReference>
<evidence type="ECO:0000313" key="7">
    <source>
        <dbReference type="Proteomes" id="UP001479436"/>
    </source>
</evidence>
<proteinExistence type="predicted"/>